<evidence type="ECO:0000313" key="2">
    <source>
        <dbReference type="EMBL" id="GAG74505.1"/>
    </source>
</evidence>
<proteinExistence type="predicted"/>
<dbReference type="InterPro" id="IPR018977">
    <property type="entry name" value="NurA_domain"/>
</dbReference>
<accession>X0ZXF2</accession>
<gene>
    <name evidence="2" type="ORF">S01H4_03099</name>
</gene>
<feature type="domain" description="NurA" evidence="1">
    <location>
        <begin position="98"/>
        <end position="393"/>
    </location>
</feature>
<name>X0ZXF2_9ZZZZ</name>
<comment type="caution">
    <text evidence="2">The sequence shown here is derived from an EMBL/GenBank/DDBJ whole genome shotgun (WGS) entry which is preliminary data.</text>
</comment>
<dbReference type="AlphaFoldDB" id="X0ZXF2"/>
<sequence>MTVRNNVSSQKNINLNSSSFDSTSSVNSGFTKEQILLTNLKNLAQEYIGIERMKKKFVEILLANLESLDFGELLKYPSYDIKENFIRKPISSSNIRGLNIVSVDGSSVVKKFMNVDFSFLKAIAVKYYFYENQSSRIEYFPDLTGFNNYNVQGNYLNREENAVEAKVSMDMTFMEINLLNKLIEKKSDVDLIILDGSVVIMPINLIFTKDSEISKRYDKLLREYQKLYSTCIEKGIILIGSIKDTRTSALTNLLRRTIQMLKPNVTNLSDFIKINYRQILDYFSDLDLYNRVLRQTERSCIFNCKKEVDKIRDTGIKKEIPYYFPFNFYAFYLKTAAYDTPCRIEFFMDESCDLKEASEKADLISSIILPISSLNEFYGLPIPQIEAHKRAVFKPQEIDLLFNSLSRTLKVHGVSLLEKRRTRRPF</sequence>
<dbReference type="SMART" id="SM00933">
    <property type="entry name" value="NurA"/>
    <property type="match status" value="1"/>
</dbReference>
<protein>
    <recommendedName>
        <fullName evidence="1">NurA domain-containing protein</fullName>
    </recommendedName>
</protein>
<dbReference type="Pfam" id="PF09376">
    <property type="entry name" value="NurA"/>
    <property type="match status" value="1"/>
</dbReference>
<evidence type="ECO:0000259" key="1">
    <source>
        <dbReference type="SMART" id="SM00933"/>
    </source>
</evidence>
<organism evidence="2">
    <name type="scientific">marine sediment metagenome</name>
    <dbReference type="NCBI Taxonomy" id="412755"/>
    <lineage>
        <taxon>unclassified sequences</taxon>
        <taxon>metagenomes</taxon>
        <taxon>ecological metagenomes</taxon>
    </lineage>
</organism>
<dbReference type="EMBL" id="BART01000729">
    <property type="protein sequence ID" value="GAG74505.1"/>
    <property type="molecule type" value="Genomic_DNA"/>
</dbReference>
<reference evidence="2" key="1">
    <citation type="journal article" date="2014" name="Front. Microbiol.">
        <title>High frequency of phylogenetically diverse reductive dehalogenase-homologous genes in deep subseafloor sedimentary metagenomes.</title>
        <authorList>
            <person name="Kawai M."/>
            <person name="Futagami T."/>
            <person name="Toyoda A."/>
            <person name="Takaki Y."/>
            <person name="Nishi S."/>
            <person name="Hori S."/>
            <person name="Arai W."/>
            <person name="Tsubouchi T."/>
            <person name="Morono Y."/>
            <person name="Uchiyama I."/>
            <person name="Ito T."/>
            <person name="Fujiyama A."/>
            <person name="Inagaki F."/>
            <person name="Takami H."/>
        </authorList>
    </citation>
    <scope>NUCLEOTIDE SEQUENCE</scope>
    <source>
        <strain evidence="2">Expedition CK06-06</strain>
    </source>
</reference>